<feature type="chain" id="PRO_5046619789" evidence="2">
    <location>
        <begin position="24"/>
        <end position="366"/>
    </location>
</feature>
<sequence>MKKYTRAAAVLLVAALLAGCAPRATTPAATPTPQPPSSQSETSEPTPTPEPETTPAGEPGLDYDEMRNVATGYNTPSSVQEGYFTVSKDGKWGLIRADGTEVLPCRADSPVGRCTPEGHWTWSVSGMGWEEQDAISAELEAEGEPIVCPGHGAGMITFFYDLDAPGRDIHAYDPWALRAYVSFDGPGDIVEITDEMWETYGDLLPCYDANEEGEEGDPVYPSDPIVTDMGNGNQEIYFYADKAGNRRGVANIQLAGYFYDEQMAPIQNTDGKWSYIDREFSYGTEYVYDATYDALRDPDTGDWTAEPAYAAPMQNGYVAVRQGDSWGLLDGTGREVIPCEHSGVAWDGTTLWIKDATGWHQSELPA</sequence>
<dbReference type="Proteomes" id="UP000768567">
    <property type="component" value="Unassembled WGS sequence"/>
</dbReference>
<organism evidence="3 4">
    <name type="scientific">Gemmiger gallinarum</name>
    <dbReference type="NCBI Taxonomy" id="2779354"/>
    <lineage>
        <taxon>Bacteria</taxon>
        <taxon>Bacillati</taxon>
        <taxon>Bacillota</taxon>
        <taxon>Clostridia</taxon>
        <taxon>Eubacteriales</taxon>
        <taxon>Gemmiger</taxon>
    </lineage>
</organism>
<proteinExistence type="predicted"/>
<dbReference type="EMBL" id="JADCKC010000003">
    <property type="protein sequence ID" value="MBE5038106.1"/>
    <property type="molecule type" value="Genomic_DNA"/>
</dbReference>
<protein>
    <submittedName>
        <fullName evidence="3">WG repeat-containing protein</fullName>
    </submittedName>
</protein>
<feature type="signal peptide" evidence="2">
    <location>
        <begin position="1"/>
        <end position="23"/>
    </location>
</feature>
<dbReference type="RefSeq" id="WP_193502029.1">
    <property type="nucleotide sequence ID" value="NZ_JADCKC010000003.1"/>
</dbReference>
<accession>A0ABR9R4N1</accession>
<reference evidence="3 4" key="1">
    <citation type="submission" date="2020-10" db="EMBL/GenBank/DDBJ databases">
        <title>ChiBAC.</title>
        <authorList>
            <person name="Zenner C."/>
            <person name="Hitch T.C.A."/>
            <person name="Clavel T."/>
        </authorList>
    </citation>
    <scope>NUCLEOTIDE SEQUENCE [LARGE SCALE GENOMIC DNA]</scope>
    <source>
        <strain evidence="3 4">DSM 109015</strain>
    </source>
</reference>
<feature type="region of interest" description="Disordered" evidence="1">
    <location>
        <begin position="24"/>
        <end position="64"/>
    </location>
</feature>
<name>A0ABR9R4N1_9FIRM</name>
<keyword evidence="2" id="KW-0732">Signal</keyword>
<evidence type="ECO:0000256" key="1">
    <source>
        <dbReference type="SAM" id="MobiDB-lite"/>
    </source>
</evidence>
<evidence type="ECO:0000313" key="3">
    <source>
        <dbReference type="EMBL" id="MBE5038106.1"/>
    </source>
</evidence>
<keyword evidence="4" id="KW-1185">Reference proteome</keyword>
<evidence type="ECO:0000313" key="4">
    <source>
        <dbReference type="Proteomes" id="UP000768567"/>
    </source>
</evidence>
<comment type="caution">
    <text evidence="3">The sequence shown here is derived from an EMBL/GenBank/DDBJ whole genome shotgun (WGS) entry which is preliminary data.</text>
</comment>
<dbReference type="PROSITE" id="PS51257">
    <property type="entry name" value="PROKAR_LIPOPROTEIN"/>
    <property type="match status" value="1"/>
</dbReference>
<gene>
    <name evidence="3" type="ORF">INF35_09955</name>
</gene>
<evidence type="ECO:0000256" key="2">
    <source>
        <dbReference type="SAM" id="SignalP"/>
    </source>
</evidence>